<keyword evidence="5" id="KW-1185">Reference proteome</keyword>
<dbReference type="EMBL" id="JBEFKJ010000018">
    <property type="protein sequence ID" value="KAL2041207.1"/>
    <property type="molecule type" value="Genomic_DNA"/>
</dbReference>
<evidence type="ECO:0000313" key="4">
    <source>
        <dbReference type="EMBL" id="KAL2041207.1"/>
    </source>
</evidence>
<evidence type="ECO:0000313" key="5">
    <source>
        <dbReference type="Proteomes" id="UP001590950"/>
    </source>
</evidence>
<gene>
    <name evidence="4" type="ORF">N7G274_006152</name>
</gene>
<dbReference type="InterPro" id="IPR056125">
    <property type="entry name" value="DUF7708"/>
</dbReference>
<protein>
    <submittedName>
        <fullName evidence="4">Uncharacterized protein</fullName>
    </submittedName>
</protein>
<dbReference type="InterPro" id="IPR056884">
    <property type="entry name" value="NPHP3-like_N"/>
</dbReference>
<proteinExistence type="predicted"/>
<dbReference type="Pfam" id="PF24809">
    <property type="entry name" value="DUF7708"/>
    <property type="match status" value="1"/>
</dbReference>
<dbReference type="Proteomes" id="UP001590950">
    <property type="component" value="Unassembled WGS sequence"/>
</dbReference>
<reference evidence="4 5" key="1">
    <citation type="submission" date="2024-09" db="EMBL/GenBank/DDBJ databases">
        <title>Rethinking Asexuality: The Enigmatic Case of Functional Sexual Genes in Lepraria (Stereocaulaceae).</title>
        <authorList>
            <person name="Doellman M."/>
            <person name="Sun Y."/>
            <person name="Barcenas-Pena A."/>
            <person name="Lumbsch H.T."/>
            <person name="Grewe F."/>
        </authorList>
    </citation>
    <scope>NUCLEOTIDE SEQUENCE [LARGE SCALE GENOMIC DNA]</scope>
    <source>
        <strain evidence="4 5">Mercado 3170</strain>
    </source>
</reference>
<dbReference type="Pfam" id="PF24883">
    <property type="entry name" value="NPHP3_N"/>
    <property type="match status" value="1"/>
</dbReference>
<dbReference type="PANTHER" id="PTHR10039:SF14">
    <property type="entry name" value="NACHT DOMAIN-CONTAINING PROTEIN"/>
    <property type="match status" value="1"/>
</dbReference>
<evidence type="ECO:0000256" key="1">
    <source>
        <dbReference type="ARBA" id="ARBA00022737"/>
    </source>
</evidence>
<keyword evidence="1" id="KW-0677">Repeat</keyword>
<evidence type="ECO:0000259" key="3">
    <source>
        <dbReference type="Pfam" id="PF24883"/>
    </source>
</evidence>
<feature type="domain" description="DUF7708" evidence="2">
    <location>
        <begin position="13"/>
        <end position="128"/>
    </location>
</feature>
<feature type="domain" description="Nephrocystin 3-like N-terminal" evidence="3">
    <location>
        <begin position="183"/>
        <end position="281"/>
    </location>
</feature>
<comment type="caution">
    <text evidence="4">The sequence shown here is derived from an EMBL/GenBank/DDBJ whole genome shotgun (WGS) entry which is preliminary data.</text>
</comment>
<organism evidence="4 5">
    <name type="scientific">Stereocaulon virgatum</name>
    <dbReference type="NCBI Taxonomy" id="373712"/>
    <lineage>
        <taxon>Eukaryota</taxon>
        <taxon>Fungi</taxon>
        <taxon>Dikarya</taxon>
        <taxon>Ascomycota</taxon>
        <taxon>Pezizomycotina</taxon>
        <taxon>Lecanoromycetes</taxon>
        <taxon>OSLEUM clade</taxon>
        <taxon>Lecanoromycetidae</taxon>
        <taxon>Lecanorales</taxon>
        <taxon>Lecanorineae</taxon>
        <taxon>Stereocaulaceae</taxon>
        <taxon>Stereocaulon</taxon>
    </lineage>
</organism>
<name>A0ABR4A9T4_9LECA</name>
<evidence type="ECO:0000259" key="2">
    <source>
        <dbReference type="Pfam" id="PF24809"/>
    </source>
</evidence>
<sequence>MPSSRLTTSETKGPIKLCLQIASRLAEAFDWLLDAYARIGESLPVFSTVDNLISSHRQDCVQQILSNIYEDTLSFHQRAVIFFKQSTWTIAFKTTFRTFSDLFGDVTKNLQRSKELLIQSASVTHFQEAQDARLLLTREFSAQRDRHQEQQRLAVVSWLSHTPCDFLHVELQDMRHKYPDITRWIFDTVQISEWLRKDGPSSPILWLCGIPGAGERILFSSITDHIKTKYPNAQVIYFYCKEKDPVRDNFVDVARSLIAQILELNPICIHYLYDKALNSVERSLSSKVT</sequence>
<accession>A0ABR4A9T4</accession>
<dbReference type="PANTHER" id="PTHR10039">
    <property type="entry name" value="AMELOGENIN"/>
    <property type="match status" value="1"/>
</dbReference>